<dbReference type="FunFam" id="1.20.5.930:FF:000001">
    <property type="entry name" value="Integrin subunit alpha V"/>
    <property type="match status" value="1"/>
</dbReference>
<feature type="domain" description="Integrin alpha third immunoglobulin-like" evidence="20">
    <location>
        <begin position="778"/>
        <end position="1003"/>
    </location>
</feature>
<dbReference type="Pfam" id="PF01839">
    <property type="entry name" value="FG-GAP"/>
    <property type="match status" value="3"/>
</dbReference>
<dbReference type="PANTHER" id="PTHR23220:SF73">
    <property type="entry name" value="INTEGRIN ALPHA-IIB"/>
    <property type="match status" value="1"/>
</dbReference>
<evidence type="ECO:0000256" key="1">
    <source>
        <dbReference type="ARBA" id="ARBA00004479"/>
    </source>
</evidence>
<dbReference type="SUPFAM" id="SSF69179">
    <property type="entry name" value="Integrin domains"/>
    <property type="match status" value="3"/>
</dbReference>
<evidence type="ECO:0000259" key="20">
    <source>
        <dbReference type="Pfam" id="PF20806"/>
    </source>
</evidence>
<dbReference type="PROSITE" id="PS00242">
    <property type="entry name" value="INTEGRIN_ALPHA"/>
    <property type="match status" value="1"/>
</dbReference>
<dbReference type="Ensembl" id="ENSLLET00000041760.1">
    <property type="protein sequence ID" value="ENSLLEP00000040133.1"/>
    <property type="gene ID" value="ENSLLEG00000025553.1"/>
</dbReference>
<keyword evidence="5 16" id="KW-0732">Signal</keyword>
<dbReference type="Proteomes" id="UP000694569">
    <property type="component" value="Unplaced"/>
</dbReference>
<dbReference type="PROSITE" id="PS51470">
    <property type="entry name" value="FG_GAP"/>
    <property type="match status" value="4"/>
</dbReference>
<gene>
    <name evidence="21" type="primary">ITGA2B</name>
</gene>
<keyword evidence="6" id="KW-0677">Repeat</keyword>
<dbReference type="GO" id="GO:0007229">
    <property type="term" value="P:integrin-mediated signaling pathway"/>
    <property type="evidence" value="ECO:0007669"/>
    <property type="project" value="UniProtKB-KW"/>
</dbReference>
<dbReference type="InterPro" id="IPR013649">
    <property type="entry name" value="Integrin_alpha_Ig-like_1"/>
</dbReference>
<keyword evidence="9 16" id="KW-1133">Transmembrane helix</keyword>
<dbReference type="GO" id="GO:0046872">
    <property type="term" value="F:metal ion binding"/>
    <property type="evidence" value="ECO:0007669"/>
    <property type="project" value="UniProtKB-KW"/>
</dbReference>
<keyword evidence="10 16" id="KW-0401">Integrin</keyword>
<evidence type="ECO:0000256" key="11">
    <source>
        <dbReference type="ARBA" id="ARBA00023136"/>
    </source>
</evidence>
<keyword evidence="4" id="KW-0479">Metal-binding</keyword>
<dbReference type="Gene3D" id="1.20.5.930">
    <property type="entry name" value="Bicelle-embedded integrin alpha(iib) transmembrane segment"/>
    <property type="match status" value="1"/>
</dbReference>
<feature type="repeat" description="FG-GAP" evidence="15">
    <location>
        <begin position="373"/>
        <end position="431"/>
    </location>
</feature>
<feature type="domain" description="Integrin alpha second immunoglobulin-like" evidence="19">
    <location>
        <begin position="631"/>
        <end position="764"/>
    </location>
</feature>
<feature type="repeat" description="FG-GAP" evidence="15">
    <location>
        <begin position="307"/>
        <end position="372"/>
    </location>
</feature>
<dbReference type="InterPro" id="IPR048285">
    <property type="entry name" value="Integrin_alpha_Ig-like_2"/>
</dbReference>
<feature type="compositionally biased region" description="Basic and acidic residues" evidence="17">
    <location>
        <begin position="894"/>
        <end position="905"/>
    </location>
</feature>
<keyword evidence="22" id="KW-1185">Reference proteome</keyword>
<dbReference type="InterPro" id="IPR028994">
    <property type="entry name" value="Integrin_alpha_N"/>
</dbReference>
<organism evidence="21 22">
    <name type="scientific">Leptobrachium leishanense</name>
    <name type="common">Leishan spiny toad</name>
    <dbReference type="NCBI Taxonomy" id="445787"/>
    <lineage>
        <taxon>Eukaryota</taxon>
        <taxon>Metazoa</taxon>
        <taxon>Chordata</taxon>
        <taxon>Craniata</taxon>
        <taxon>Vertebrata</taxon>
        <taxon>Euteleostomi</taxon>
        <taxon>Amphibia</taxon>
        <taxon>Batrachia</taxon>
        <taxon>Anura</taxon>
        <taxon>Pelobatoidea</taxon>
        <taxon>Megophryidae</taxon>
        <taxon>Leptobrachium</taxon>
    </lineage>
</organism>
<comment type="similarity">
    <text evidence="2 16">Belongs to the integrin alpha chain family.</text>
</comment>
<keyword evidence="3 16" id="KW-0812">Transmembrane</keyword>
<evidence type="ECO:0000256" key="4">
    <source>
        <dbReference type="ARBA" id="ARBA00022723"/>
    </source>
</evidence>
<dbReference type="FunFam" id="2.60.40.1460:FF:000001">
    <property type="entry name" value="Integrin, alpha V"/>
    <property type="match status" value="1"/>
</dbReference>
<keyword evidence="8 16" id="KW-0130">Cell adhesion</keyword>
<evidence type="ECO:0000313" key="22">
    <source>
        <dbReference type="Proteomes" id="UP000694569"/>
    </source>
</evidence>
<evidence type="ECO:0000259" key="18">
    <source>
        <dbReference type="Pfam" id="PF08441"/>
    </source>
</evidence>
<dbReference type="SUPFAM" id="SSF69318">
    <property type="entry name" value="Integrin alpha N-terminal domain"/>
    <property type="match status" value="1"/>
</dbReference>
<dbReference type="Gene3D" id="2.60.40.1460">
    <property type="entry name" value="Integrin domains. Chain A, domain 2"/>
    <property type="match status" value="1"/>
</dbReference>
<feature type="transmembrane region" description="Helical" evidence="16">
    <location>
        <begin position="1014"/>
        <end position="1036"/>
    </location>
</feature>
<evidence type="ECO:0000313" key="21">
    <source>
        <dbReference type="Ensembl" id="ENSLLEP00000040133.1"/>
    </source>
</evidence>
<dbReference type="InterPro" id="IPR032695">
    <property type="entry name" value="Integrin_dom_sf"/>
</dbReference>
<evidence type="ECO:0000256" key="5">
    <source>
        <dbReference type="ARBA" id="ARBA00022729"/>
    </source>
</evidence>
<dbReference type="InterPro" id="IPR013517">
    <property type="entry name" value="FG-GAP"/>
</dbReference>
<keyword evidence="14" id="KW-0325">Glycoprotein</keyword>
<feature type="chain" id="PRO_5034561747" evidence="16">
    <location>
        <begin position="23"/>
        <end position="1060"/>
    </location>
</feature>
<dbReference type="GO" id="GO:0098609">
    <property type="term" value="P:cell-cell adhesion"/>
    <property type="evidence" value="ECO:0007669"/>
    <property type="project" value="TreeGrafter"/>
</dbReference>
<dbReference type="PRINTS" id="PR01185">
    <property type="entry name" value="INTEGRINA"/>
</dbReference>
<dbReference type="GeneTree" id="ENSGT00940000160724"/>
<keyword evidence="11 16" id="KW-0472">Membrane</keyword>
<evidence type="ECO:0000256" key="7">
    <source>
        <dbReference type="ARBA" id="ARBA00022837"/>
    </source>
</evidence>
<evidence type="ECO:0000256" key="10">
    <source>
        <dbReference type="ARBA" id="ARBA00023037"/>
    </source>
</evidence>
<evidence type="ECO:0000256" key="15">
    <source>
        <dbReference type="PROSITE-ProRule" id="PRU00803"/>
    </source>
</evidence>
<accession>A0A8C5QNM2</accession>
<dbReference type="PANTHER" id="PTHR23220">
    <property type="entry name" value="INTEGRIN ALPHA"/>
    <property type="match status" value="1"/>
</dbReference>
<comment type="subcellular location">
    <subcellularLocation>
        <location evidence="1 16">Membrane</location>
        <topology evidence="1 16">Single-pass type I membrane protein</topology>
    </subcellularLocation>
</comment>
<dbReference type="GO" id="GO:0009897">
    <property type="term" value="C:external side of plasma membrane"/>
    <property type="evidence" value="ECO:0007669"/>
    <property type="project" value="TreeGrafter"/>
</dbReference>
<dbReference type="InterPro" id="IPR013519">
    <property type="entry name" value="Int_alpha_beta-p"/>
</dbReference>
<name>A0A8C5QNM2_9ANUR</name>
<evidence type="ECO:0000256" key="17">
    <source>
        <dbReference type="SAM" id="MobiDB-lite"/>
    </source>
</evidence>
<evidence type="ECO:0000256" key="3">
    <source>
        <dbReference type="ARBA" id="ARBA00022692"/>
    </source>
</evidence>
<sequence>MRNNMGIRVLLLILPHLATIPALNLDSKHPRLFHGPPGSYFGFSMDFYQTADRGMNIVVGAPKMQTSQSNVLRGGAAFICPWDSSKGNCTMIQLDQTGDTTTFINTYTKSGVSKTDQWLGASVRTWKDVIVVCAPMQHWSVTKTNINGFTNTPTGACYITSNLKDVHEFAPCRDFKADAEYYKHTPDKRFCELGFSAEIHKDGTFLAGGPGGNFFYGLYVTMSLNSSLIPAPSRFPGQAKFDQQIYLYYGETMDTYKGFSVTFGEFVSNGKPELVIASPTEDYMGAVEIITCGSDRGDSSRSSCKWNVNYIFRGDQIAAYFGHSVAVADVNNDGKDDVLIGAPLYMERRSAGKLQEFGRVYVYIQKKSKLEFEGKILRGFHVYGQFGAAIAPLGDLDLDGFPDVAVSAPLGGEAGGGCVYIYRGDISGISSQPSQVIESPVSPPSRFGFSLRGGTDIDGNGYPDLLVGAFENETVYVYRAQPVVVLHTSLMFTPEALDPDVKKCTKNSVLVSCFNVHVCATISGKSLPKNINLIADVQLDRQKSKFSRRTLFHDTSFASRDVTIAFQNNAKTICHNISAYLRDESEFRDKLSPIVVSVNMSLAEESSGNIVQPVLHGTTYLQNQTYILLDCGENNICIPDLHLSATWPSKTLLIGRDEVVNVKFVASNYGDGAYEAELYVRLPAGTHYVQVLQGLDDGEEKIACTPKKENETELVVCEIGNPLKTNAERRAALQLSFNNLENSGSNITFPMQIKSRNSQNSSSPIILVTFAIAVEASLEIRGSSHPVEVVLPIPKWELNEQLEKRKPQDYGEEVLHVFELHNAGPGTVHVSLQIQSPDIFQEDFFLYPLRLEVDNNVICYNQSKLNPLELDFVVASETPSNHSRHGDQRRRRRRETDQSDAEKSAVDGNSLTEEGRKINPVINLNCSGLPCWEVQCYIKNLEQGKRATLMLHSILWIPSFMKRPQQPFTLLSQGSFQVTGAPYTIQPLTLLANSTTTETNVLWVSPDGQKEIPLWWIIVGLLAGLLVLALFIFVMWKLGFFNRMRPPADDQEDLTAGPTE</sequence>
<dbReference type="GO" id="GO:0008305">
    <property type="term" value="C:integrin complex"/>
    <property type="evidence" value="ECO:0007669"/>
    <property type="project" value="InterPro"/>
</dbReference>
<keyword evidence="7" id="KW-0106">Calcium</keyword>
<dbReference type="Pfam" id="PF20805">
    <property type="entry name" value="Integrin_A_Ig_2"/>
    <property type="match status" value="1"/>
</dbReference>
<evidence type="ECO:0000256" key="8">
    <source>
        <dbReference type="ARBA" id="ARBA00022889"/>
    </source>
</evidence>
<evidence type="ECO:0000256" key="16">
    <source>
        <dbReference type="RuleBase" id="RU003762"/>
    </source>
</evidence>
<proteinExistence type="inferred from homology"/>
<dbReference type="Pfam" id="PF08441">
    <property type="entry name" value="Integrin_A_Ig_1"/>
    <property type="match status" value="1"/>
</dbReference>
<evidence type="ECO:0000259" key="19">
    <source>
        <dbReference type="Pfam" id="PF20805"/>
    </source>
</evidence>
<evidence type="ECO:0000256" key="2">
    <source>
        <dbReference type="ARBA" id="ARBA00008054"/>
    </source>
</evidence>
<dbReference type="GO" id="GO:0001525">
    <property type="term" value="P:angiogenesis"/>
    <property type="evidence" value="ECO:0007669"/>
    <property type="project" value="TreeGrafter"/>
</dbReference>
<dbReference type="AlphaFoldDB" id="A0A8C5QNM2"/>
<keyword evidence="12" id="KW-1015">Disulfide bond</keyword>
<dbReference type="GO" id="GO:0007160">
    <property type="term" value="P:cell-matrix adhesion"/>
    <property type="evidence" value="ECO:0007669"/>
    <property type="project" value="TreeGrafter"/>
</dbReference>
<reference evidence="21" key="2">
    <citation type="submission" date="2025-09" db="UniProtKB">
        <authorList>
            <consortium name="Ensembl"/>
        </authorList>
    </citation>
    <scope>IDENTIFICATION</scope>
</reference>
<dbReference type="Pfam" id="PF20806">
    <property type="entry name" value="Integrin_A_Ig_3"/>
    <property type="match status" value="1"/>
</dbReference>
<reference evidence="21" key="1">
    <citation type="submission" date="2025-08" db="UniProtKB">
        <authorList>
            <consortium name="Ensembl"/>
        </authorList>
    </citation>
    <scope>IDENTIFICATION</scope>
</reference>
<keyword evidence="13 16" id="KW-0675">Receptor</keyword>
<dbReference type="InterPro" id="IPR048286">
    <property type="entry name" value="Integrin_alpha_Ig-like_3"/>
</dbReference>
<dbReference type="InterPro" id="IPR000413">
    <property type="entry name" value="Integrin_alpha"/>
</dbReference>
<dbReference type="Gene3D" id="2.130.10.130">
    <property type="entry name" value="Integrin alpha, N-terminal"/>
    <property type="match status" value="1"/>
</dbReference>
<dbReference type="SMART" id="SM00191">
    <property type="entry name" value="Int_alpha"/>
    <property type="match status" value="5"/>
</dbReference>
<evidence type="ECO:0000256" key="13">
    <source>
        <dbReference type="ARBA" id="ARBA00023170"/>
    </source>
</evidence>
<evidence type="ECO:0000256" key="12">
    <source>
        <dbReference type="ARBA" id="ARBA00023157"/>
    </source>
</evidence>
<feature type="repeat" description="FG-GAP" evidence="15">
    <location>
        <begin position="24"/>
        <end position="89"/>
    </location>
</feature>
<dbReference type="Gene3D" id="2.60.40.1510">
    <property type="entry name" value="ntegrin, alpha v. Chain A, domain 3"/>
    <property type="match status" value="1"/>
</dbReference>
<feature type="signal peptide" evidence="16">
    <location>
        <begin position="1"/>
        <end position="22"/>
    </location>
</feature>
<dbReference type="GO" id="GO:0005178">
    <property type="term" value="F:integrin binding"/>
    <property type="evidence" value="ECO:0007669"/>
    <property type="project" value="TreeGrafter"/>
</dbReference>
<feature type="domain" description="Integrin alpha first immunoglubulin-like" evidence="18">
    <location>
        <begin position="480"/>
        <end position="629"/>
    </location>
</feature>
<feature type="region of interest" description="Disordered" evidence="17">
    <location>
        <begin position="877"/>
        <end position="912"/>
    </location>
</feature>
<evidence type="ECO:0000256" key="9">
    <source>
        <dbReference type="ARBA" id="ARBA00022989"/>
    </source>
</evidence>
<dbReference type="OrthoDB" id="5317514at2759"/>
<evidence type="ECO:0000256" key="6">
    <source>
        <dbReference type="ARBA" id="ARBA00022737"/>
    </source>
</evidence>
<evidence type="ECO:0000256" key="14">
    <source>
        <dbReference type="ARBA" id="ARBA00023180"/>
    </source>
</evidence>
<protein>
    <submittedName>
        <fullName evidence="21">Integrin subunit alpha 2b</fullName>
    </submittedName>
</protein>
<dbReference type="InterPro" id="IPR018184">
    <property type="entry name" value="Integrin_alpha_C_CS"/>
</dbReference>
<dbReference type="Gene3D" id="2.60.40.1530">
    <property type="entry name" value="ntegrin, alpha v. Chain A, domain 4"/>
    <property type="match status" value="1"/>
</dbReference>
<feature type="repeat" description="FG-GAP" evidence="15">
    <location>
        <begin position="432"/>
        <end position="495"/>
    </location>
</feature>
<dbReference type="GO" id="GO:0033627">
    <property type="term" value="P:cell adhesion mediated by integrin"/>
    <property type="evidence" value="ECO:0007669"/>
    <property type="project" value="TreeGrafter"/>
</dbReference>